<evidence type="ECO:0000259" key="1">
    <source>
        <dbReference type="PROSITE" id="PS50995"/>
    </source>
</evidence>
<accession>A0A081BDC6</accession>
<dbReference type="Gene3D" id="1.10.10.10">
    <property type="entry name" value="Winged helix-like DNA-binding domain superfamily/Winged helix DNA-binding domain"/>
    <property type="match status" value="1"/>
</dbReference>
<name>A0A081BDC6_9HYPH</name>
<evidence type="ECO:0000313" key="3">
    <source>
        <dbReference type="Proteomes" id="UP000028702"/>
    </source>
</evidence>
<proteinExistence type="predicted"/>
<reference evidence="2 3" key="1">
    <citation type="submission" date="2014-07" db="EMBL/GenBank/DDBJ databases">
        <title>Tepidicaulis marinum gen. nov., sp. nov., a novel marine bacterium denitrifying nitrate to nitrous oxide strictly under microaerobic conditions.</title>
        <authorList>
            <person name="Takeuchi M."/>
            <person name="Yamagishi T."/>
            <person name="Kamagata Y."/>
            <person name="Oshima K."/>
            <person name="Hattori M."/>
            <person name="Katayama T."/>
            <person name="Hanada S."/>
            <person name="Tamaki H."/>
            <person name="Marumo K."/>
            <person name="Maeda H."/>
            <person name="Nedachi M."/>
            <person name="Iwasaki W."/>
            <person name="Suwa Y."/>
            <person name="Sakata S."/>
        </authorList>
    </citation>
    <scope>NUCLEOTIDE SEQUENCE [LARGE SCALE GENOMIC DNA]</scope>
    <source>
        <strain evidence="2 3">MA2</strain>
    </source>
</reference>
<dbReference type="SUPFAM" id="SSF46785">
    <property type="entry name" value="Winged helix' DNA-binding domain"/>
    <property type="match status" value="1"/>
</dbReference>
<dbReference type="SMART" id="SM00347">
    <property type="entry name" value="HTH_MARR"/>
    <property type="match status" value="1"/>
</dbReference>
<comment type="caution">
    <text evidence="2">The sequence shown here is derived from an EMBL/GenBank/DDBJ whole genome shotgun (WGS) entry which is preliminary data.</text>
</comment>
<protein>
    <submittedName>
        <fullName evidence="2">Transcriptional regulator, MarR family protein</fullName>
    </submittedName>
</protein>
<sequence>MTEKQLTNRLGALALAASDAQIKTATGLTGLSASSCALIVSLGLYPGGTVSEASTLLDLSHSATVRLTEKLAAQGFLTRRPGEDRREVALELTDKGQRMRKTILAAREEALSAVLGGLTKTERKALLPLLDKLLAALTVDAVSAGRMCRLCDDGMCGHDACPVHRTYEELEAAGAPH</sequence>
<dbReference type="AlphaFoldDB" id="A0A081BDC6"/>
<organism evidence="2 3">
    <name type="scientific">Tepidicaulis marinus</name>
    <dbReference type="NCBI Taxonomy" id="1333998"/>
    <lineage>
        <taxon>Bacteria</taxon>
        <taxon>Pseudomonadati</taxon>
        <taxon>Pseudomonadota</taxon>
        <taxon>Alphaproteobacteria</taxon>
        <taxon>Hyphomicrobiales</taxon>
        <taxon>Parvibaculaceae</taxon>
        <taxon>Tepidicaulis</taxon>
    </lineage>
</organism>
<dbReference type="Proteomes" id="UP000028702">
    <property type="component" value="Unassembled WGS sequence"/>
</dbReference>
<keyword evidence="3" id="KW-1185">Reference proteome</keyword>
<dbReference type="InterPro" id="IPR036388">
    <property type="entry name" value="WH-like_DNA-bd_sf"/>
</dbReference>
<dbReference type="eggNOG" id="COG1846">
    <property type="taxonomic scope" value="Bacteria"/>
</dbReference>
<dbReference type="Pfam" id="PF13463">
    <property type="entry name" value="HTH_27"/>
    <property type="match status" value="1"/>
</dbReference>
<dbReference type="GO" id="GO:0006950">
    <property type="term" value="P:response to stress"/>
    <property type="evidence" value="ECO:0007669"/>
    <property type="project" value="TreeGrafter"/>
</dbReference>
<dbReference type="GO" id="GO:0003700">
    <property type="term" value="F:DNA-binding transcription factor activity"/>
    <property type="evidence" value="ECO:0007669"/>
    <property type="project" value="InterPro"/>
</dbReference>
<dbReference type="InterPro" id="IPR039422">
    <property type="entry name" value="MarR/SlyA-like"/>
</dbReference>
<feature type="domain" description="HTH marR-type" evidence="1">
    <location>
        <begin position="3"/>
        <end position="135"/>
    </location>
</feature>
<dbReference type="InterPro" id="IPR000835">
    <property type="entry name" value="HTH_MarR-typ"/>
</dbReference>
<dbReference type="PROSITE" id="PS50995">
    <property type="entry name" value="HTH_MARR_2"/>
    <property type="match status" value="1"/>
</dbReference>
<dbReference type="STRING" id="1333998.M2A_2543"/>
<dbReference type="RefSeq" id="WP_045448333.1">
    <property type="nucleotide sequence ID" value="NZ_BBIO01000014.1"/>
</dbReference>
<gene>
    <name evidence="2" type="ORF">M2A_2543</name>
</gene>
<dbReference type="InterPro" id="IPR036390">
    <property type="entry name" value="WH_DNA-bd_sf"/>
</dbReference>
<dbReference type="PANTHER" id="PTHR33164:SF43">
    <property type="entry name" value="HTH-TYPE TRANSCRIPTIONAL REPRESSOR YETL"/>
    <property type="match status" value="1"/>
</dbReference>
<dbReference type="EMBL" id="BBIO01000014">
    <property type="protein sequence ID" value="GAK46044.1"/>
    <property type="molecule type" value="Genomic_DNA"/>
</dbReference>
<dbReference type="PANTHER" id="PTHR33164">
    <property type="entry name" value="TRANSCRIPTIONAL REGULATOR, MARR FAMILY"/>
    <property type="match status" value="1"/>
</dbReference>
<evidence type="ECO:0000313" key="2">
    <source>
        <dbReference type="EMBL" id="GAK46044.1"/>
    </source>
</evidence>